<dbReference type="GO" id="GO:0006260">
    <property type="term" value="P:DNA replication"/>
    <property type="evidence" value="ECO:0007669"/>
    <property type="project" value="UniProtKB-KW"/>
</dbReference>
<dbReference type="Pfam" id="PF12320">
    <property type="entry name" value="SbcD_C"/>
    <property type="match status" value="1"/>
</dbReference>
<keyword evidence="7" id="KW-0233">DNA recombination</keyword>
<keyword evidence="6 7" id="KW-0269">Exonuclease</keyword>
<dbReference type="SUPFAM" id="SSF56300">
    <property type="entry name" value="Metallo-dependent phosphatases"/>
    <property type="match status" value="1"/>
</dbReference>
<organism evidence="11 12">
    <name type="scientific">Microbacterium maritypicum</name>
    <name type="common">Microbacterium liquefaciens</name>
    <dbReference type="NCBI Taxonomy" id="33918"/>
    <lineage>
        <taxon>Bacteria</taxon>
        <taxon>Bacillati</taxon>
        <taxon>Actinomycetota</taxon>
        <taxon>Actinomycetes</taxon>
        <taxon>Micrococcales</taxon>
        <taxon>Microbacteriaceae</taxon>
        <taxon>Microbacterium</taxon>
    </lineage>
</organism>
<dbReference type="GO" id="GO:0008408">
    <property type="term" value="F:3'-5' exonuclease activity"/>
    <property type="evidence" value="ECO:0007669"/>
    <property type="project" value="InterPro"/>
</dbReference>
<evidence type="ECO:0000256" key="4">
    <source>
        <dbReference type="ARBA" id="ARBA00022722"/>
    </source>
</evidence>
<name>A0A4Y4B5Y8_MICMQ</name>
<dbReference type="Gene3D" id="3.60.21.10">
    <property type="match status" value="1"/>
</dbReference>
<dbReference type="AlphaFoldDB" id="A0A4Y4B5Y8"/>
<dbReference type="InterPro" id="IPR041796">
    <property type="entry name" value="Mre11_N"/>
</dbReference>
<keyword evidence="7" id="KW-0255">Endonuclease</keyword>
<comment type="caution">
    <text evidence="11">The sequence shown here is derived from an EMBL/GenBank/DDBJ whole genome shotgun (WGS) entry which is preliminary data.</text>
</comment>
<dbReference type="Pfam" id="PF00149">
    <property type="entry name" value="Metallophos"/>
    <property type="match status" value="1"/>
</dbReference>
<dbReference type="InterPro" id="IPR004593">
    <property type="entry name" value="SbcD"/>
</dbReference>
<feature type="region of interest" description="Disordered" evidence="8">
    <location>
        <begin position="1"/>
        <end position="21"/>
    </location>
</feature>
<keyword evidence="7" id="KW-0235">DNA replication</keyword>
<evidence type="ECO:0000256" key="6">
    <source>
        <dbReference type="ARBA" id="ARBA00022839"/>
    </source>
</evidence>
<dbReference type="NCBIfam" id="TIGR00619">
    <property type="entry name" value="sbcd"/>
    <property type="match status" value="1"/>
</dbReference>
<dbReference type="InterPro" id="IPR026843">
    <property type="entry name" value="SbcD_C"/>
</dbReference>
<evidence type="ECO:0000256" key="8">
    <source>
        <dbReference type="SAM" id="MobiDB-lite"/>
    </source>
</evidence>
<dbReference type="InterPro" id="IPR050535">
    <property type="entry name" value="DNA_Repair-Maintenance_Comp"/>
</dbReference>
<protein>
    <recommendedName>
        <fullName evidence="3 7">Nuclease SbcCD subunit D</fullName>
    </recommendedName>
</protein>
<dbReference type="GO" id="GO:0006310">
    <property type="term" value="P:DNA recombination"/>
    <property type="evidence" value="ECO:0007669"/>
    <property type="project" value="UniProtKB-KW"/>
</dbReference>
<evidence type="ECO:0000313" key="11">
    <source>
        <dbReference type="EMBL" id="GEC75951.1"/>
    </source>
</evidence>
<reference evidence="11 12" key="1">
    <citation type="submission" date="2019-06" db="EMBL/GenBank/DDBJ databases">
        <title>Whole genome shotgun sequence of Microbacterium liquefaciens NBRC 15037.</title>
        <authorList>
            <person name="Hosoyama A."/>
            <person name="Uohara A."/>
            <person name="Ohji S."/>
            <person name="Ichikawa N."/>
        </authorList>
    </citation>
    <scope>NUCLEOTIDE SEQUENCE [LARGE SCALE GENOMIC DNA]</scope>
    <source>
        <strain evidence="11 12">NBRC 15037</strain>
    </source>
</reference>
<sequence length="423" mass="45868">MVARHPFRGEDPASGTDATARLGRNVGGGSYRVSMRILHTSDWHIGRTFHGNSTMDALAEVLGALTAQVRDNAVDVVVIAGDVFDSATPSGAAYTLLGDALVALHETGARVIVTSGNHDSAARLGFQARLLREGIHVLTDPLAVGVPVTVADAHGPVHFFGIPYLEPAIVRQHWPEGDGSGRQLRTQAQTMAHAMDLVRAGMARHEGRSVAIAHCFAAGVDATVGLEREVRQGGLDVVPLSVFDGPDYVALGHIHGRQKLSDRVRYAGAPLHYSFGEQDKPRGSWLVDVDADGLAEVEWLELPVPRRLVTLTGPLDELLSAESVATHADDWVCAVYTDAVPQTEPMRRLRESYPYCAMVQHQPEVRAEADERSYVQRLRNAVTDADRIDAFLEHVRAGQGPTVAERDLIRAILDERVRAEALV</sequence>
<comment type="subunit">
    <text evidence="2 7">Heterodimer of SbcC and SbcD.</text>
</comment>
<gene>
    <name evidence="7 11" type="primary">sbcD</name>
    <name evidence="11" type="ORF">MLI01_20960</name>
</gene>
<dbReference type="InterPro" id="IPR004843">
    <property type="entry name" value="Calcineurin-like_PHP"/>
</dbReference>
<keyword evidence="5 7" id="KW-0378">Hydrolase</keyword>
<feature type="domain" description="Calcineurin-like phosphoesterase" evidence="9">
    <location>
        <begin position="35"/>
        <end position="255"/>
    </location>
</feature>
<dbReference type="InterPro" id="IPR029052">
    <property type="entry name" value="Metallo-depent_PP-like"/>
</dbReference>
<feature type="domain" description="Nuclease SbcCD subunit D C-terminal" evidence="10">
    <location>
        <begin position="305"/>
        <end position="388"/>
    </location>
</feature>
<evidence type="ECO:0000256" key="7">
    <source>
        <dbReference type="RuleBase" id="RU363069"/>
    </source>
</evidence>
<dbReference type="PANTHER" id="PTHR30337:SF0">
    <property type="entry name" value="NUCLEASE SBCCD SUBUNIT D"/>
    <property type="match status" value="1"/>
</dbReference>
<evidence type="ECO:0000256" key="3">
    <source>
        <dbReference type="ARBA" id="ARBA00013365"/>
    </source>
</evidence>
<dbReference type="EMBL" id="BJNQ01000013">
    <property type="protein sequence ID" value="GEC75951.1"/>
    <property type="molecule type" value="Genomic_DNA"/>
</dbReference>
<dbReference type="Proteomes" id="UP000317410">
    <property type="component" value="Unassembled WGS sequence"/>
</dbReference>
<evidence type="ECO:0000259" key="9">
    <source>
        <dbReference type="Pfam" id="PF00149"/>
    </source>
</evidence>
<keyword evidence="4 7" id="KW-0540">Nuclease</keyword>
<evidence type="ECO:0000256" key="5">
    <source>
        <dbReference type="ARBA" id="ARBA00022801"/>
    </source>
</evidence>
<dbReference type="CDD" id="cd00840">
    <property type="entry name" value="MPP_Mre11_N"/>
    <property type="match status" value="1"/>
</dbReference>
<comment type="similarity">
    <text evidence="1 7">Belongs to the SbcD family.</text>
</comment>
<evidence type="ECO:0000313" key="12">
    <source>
        <dbReference type="Proteomes" id="UP000317410"/>
    </source>
</evidence>
<proteinExistence type="inferred from homology"/>
<accession>A0A4Y4B5Y8</accession>
<evidence type="ECO:0000256" key="2">
    <source>
        <dbReference type="ARBA" id="ARBA00011322"/>
    </source>
</evidence>
<evidence type="ECO:0000256" key="1">
    <source>
        <dbReference type="ARBA" id="ARBA00010555"/>
    </source>
</evidence>
<dbReference type="PANTHER" id="PTHR30337">
    <property type="entry name" value="COMPONENT OF ATP-DEPENDENT DSDNA EXONUCLEASE"/>
    <property type="match status" value="1"/>
</dbReference>
<evidence type="ECO:0000259" key="10">
    <source>
        <dbReference type="Pfam" id="PF12320"/>
    </source>
</evidence>
<dbReference type="GO" id="GO:0004519">
    <property type="term" value="F:endonuclease activity"/>
    <property type="evidence" value="ECO:0007669"/>
    <property type="project" value="UniProtKB-KW"/>
</dbReference>
<comment type="function">
    <text evidence="7">SbcCD cleaves DNA hairpin structures. These structures can inhibit DNA replication and are intermediates in certain DNA recombination reactions. The complex acts as a 3'-&gt;5' double strand exonuclease that can open hairpins. It also has a 5' single-strand endonuclease activity.</text>
</comment>